<dbReference type="OrthoDB" id="1911285at2759"/>
<dbReference type="PANTHER" id="PTHR31100">
    <property type="entry name" value="AT-HOOK MOTIF NUCLEAR-LOCALIZED PROTEIN 15"/>
    <property type="match status" value="1"/>
</dbReference>
<dbReference type="eggNOG" id="ENOG502RXY1">
    <property type="taxonomic scope" value="Eukaryota"/>
</dbReference>
<accession>A0A0A0LXI2</accession>
<dbReference type="EMBL" id="CM002922">
    <property type="protein sequence ID" value="KGN66545.1"/>
    <property type="molecule type" value="Genomic_DNA"/>
</dbReference>
<feature type="compositionally biased region" description="Low complexity" evidence="6">
    <location>
        <begin position="9"/>
        <end position="20"/>
    </location>
</feature>
<sequence>MADYGGAISLSHQPPTSSSSSDDHSPPTRPQTKPSRTPTSGGAASSVDTSTMKKPRGRPPGSKNKPKPPIVITKENESSMKPVVIEISAGNDVVDTLLHFARKRHVGLTVLSGSGSVSNVTLRHPMSHSTSLSLHGPFSLVSLSGSFLANTTPFSSKPHSLSPSPSPSPSSSFGICLAGAQGQVFGGIVGGKVTAASLVVVVAATFINPVFHRLPSETTEGEDDRVDMAKPTINATDESPVTATTTSSATPMTVCVYNAPSPPDHAMPWVPSSRSSY</sequence>
<evidence type="ECO:0000313" key="8">
    <source>
        <dbReference type="EMBL" id="KGN66545.1"/>
    </source>
</evidence>
<comment type="function">
    <text evidence="5">Transcription factor that specifically binds AT-rich DNA sequences related to the nuclear matrix attachment regions (MARs).</text>
</comment>
<evidence type="ECO:0000256" key="5">
    <source>
        <dbReference type="PIRNR" id="PIRNR016021"/>
    </source>
</evidence>
<feature type="region of interest" description="Disordered" evidence="6">
    <location>
        <begin position="1"/>
        <end position="76"/>
    </location>
</feature>
<dbReference type="Gramene" id="KGN66545">
    <property type="protein sequence ID" value="KGN66545"/>
    <property type="gene ID" value="Csa_1G629020"/>
</dbReference>
<proteinExistence type="predicted"/>
<dbReference type="GO" id="GO:0003680">
    <property type="term" value="F:minor groove of adenine-thymine-rich DNA binding"/>
    <property type="evidence" value="ECO:0000318"/>
    <property type="project" value="GO_Central"/>
</dbReference>
<keyword evidence="4 5" id="KW-0539">Nucleus</keyword>
<dbReference type="GO" id="GO:0005634">
    <property type="term" value="C:nucleus"/>
    <property type="evidence" value="ECO:0000318"/>
    <property type="project" value="GO_Central"/>
</dbReference>
<reference evidence="8 9" key="1">
    <citation type="journal article" date="2009" name="Nat. Genet.">
        <title>The genome of the cucumber, Cucumis sativus L.</title>
        <authorList>
            <person name="Huang S."/>
            <person name="Li R."/>
            <person name="Zhang Z."/>
            <person name="Li L."/>
            <person name="Gu X."/>
            <person name="Fan W."/>
            <person name="Lucas W.J."/>
            <person name="Wang X."/>
            <person name="Xie B."/>
            <person name="Ni P."/>
            <person name="Ren Y."/>
            <person name="Zhu H."/>
            <person name="Li J."/>
            <person name="Lin K."/>
            <person name="Jin W."/>
            <person name="Fei Z."/>
            <person name="Li G."/>
            <person name="Staub J."/>
            <person name="Kilian A."/>
            <person name="van der Vossen E.A."/>
            <person name="Wu Y."/>
            <person name="Guo J."/>
            <person name="He J."/>
            <person name="Jia Z."/>
            <person name="Ren Y."/>
            <person name="Tian G."/>
            <person name="Lu Y."/>
            <person name="Ruan J."/>
            <person name="Qian W."/>
            <person name="Wang M."/>
            <person name="Huang Q."/>
            <person name="Li B."/>
            <person name="Xuan Z."/>
            <person name="Cao J."/>
            <person name="Asan"/>
            <person name="Wu Z."/>
            <person name="Zhang J."/>
            <person name="Cai Q."/>
            <person name="Bai Y."/>
            <person name="Zhao B."/>
            <person name="Han Y."/>
            <person name="Li Y."/>
            <person name="Li X."/>
            <person name="Wang S."/>
            <person name="Shi Q."/>
            <person name="Liu S."/>
            <person name="Cho W.K."/>
            <person name="Kim J.Y."/>
            <person name="Xu Y."/>
            <person name="Heller-Uszynska K."/>
            <person name="Miao H."/>
            <person name="Cheng Z."/>
            <person name="Zhang S."/>
            <person name="Wu J."/>
            <person name="Yang Y."/>
            <person name="Kang H."/>
            <person name="Li M."/>
            <person name="Liang H."/>
            <person name="Ren X."/>
            <person name="Shi Z."/>
            <person name="Wen M."/>
            <person name="Jian M."/>
            <person name="Yang H."/>
            <person name="Zhang G."/>
            <person name="Yang Z."/>
            <person name="Chen R."/>
            <person name="Liu S."/>
            <person name="Li J."/>
            <person name="Ma L."/>
            <person name="Liu H."/>
            <person name="Zhou Y."/>
            <person name="Zhao J."/>
            <person name="Fang X."/>
            <person name="Li G."/>
            <person name="Fang L."/>
            <person name="Li Y."/>
            <person name="Liu D."/>
            <person name="Zheng H."/>
            <person name="Zhang Y."/>
            <person name="Qin N."/>
            <person name="Li Z."/>
            <person name="Yang G."/>
            <person name="Yang S."/>
            <person name="Bolund L."/>
            <person name="Kristiansen K."/>
            <person name="Zheng H."/>
            <person name="Li S."/>
            <person name="Zhang X."/>
            <person name="Yang H."/>
            <person name="Wang J."/>
            <person name="Sun R."/>
            <person name="Zhang B."/>
            <person name="Jiang S."/>
            <person name="Wang J."/>
            <person name="Du Y."/>
            <person name="Li S."/>
        </authorList>
    </citation>
    <scope>NUCLEOTIDE SEQUENCE [LARGE SCALE GENOMIC DNA]</scope>
    <source>
        <strain evidence="9">cv. 9930</strain>
    </source>
</reference>
<reference evidence="8 9" key="4">
    <citation type="journal article" date="2011" name="BMC Genomics">
        <title>RNA-Seq improves annotation of protein-coding genes in the cucumber genome.</title>
        <authorList>
            <person name="Li Z."/>
            <person name="Zhang Z."/>
            <person name="Yan P."/>
            <person name="Huang S."/>
            <person name="Fei Z."/>
            <person name="Lin K."/>
        </authorList>
    </citation>
    <scope>NUCLEOTIDE SEQUENCE [LARGE SCALE GENOMIC DNA]</scope>
    <source>
        <strain evidence="9">cv. 9930</strain>
    </source>
</reference>
<feature type="domain" description="PPC" evidence="7">
    <location>
        <begin position="77"/>
        <end position="227"/>
    </location>
</feature>
<dbReference type="OMA" id="NCQIPPD"/>
<evidence type="ECO:0000256" key="3">
    <source>
        <dbReference type="ARBA" id="ARBA00023163"/>
    </source>
</evidence>
<reference evidence="8 9" key="3">
    <citation type="journal article" date="2010" name="BMC Genomics">
        <title>Transcriptome sequencing and comparative analysis of cucumber flowers with different sex types.</title>
        <authorList>
            <person name="Guo S."/>
            <person name="Zheng Y."/>
            <person name="Joung J.G."/>
            <person name="Liu S."/>
            <person name="Zhang Z."/>
            <person name="Crasta O.R."/>
            <person name="Sobral B.W."/>
            <person name="Xu Y."/>
            <person name="Huang S."/>
            <person name="Fei Z."/>
        </authorList>
    </citation>
    <scope>NUCLEOTIDE SEQUENCE [LARGE SCALE GENOMIC DNA]</scope>
    <source>
        <strain evidence="9">cv. 9930</strain>
    </source>
</reference>
<dbReference type="InterPro" id="IPR014476">
    <property type="entry name" value="AHL15-29"/>
</dbReference>
<dbReference type="Pfam" id="PF03479">
    <property type="entry name" value="PCC"/>
    <property type="match status" value="1"/>
</dbReference>
<evidence type="ECO:0000256" key="4">
    <source>
        <dbReference type="ARBA" id="ARBA00023242"/>
    </source>
</evidence>
<keyword evidence="9" id="KW-1185">Reference proteome</keyword>
<keyword evidence="2 5" id="KW-0238">DNA-binding</keyword>
<protein>
    <recommendedName>
        <fullName evidence="5">AT-hook motif nuclear-localized protein</fullName>
    </recommendedName>
</protein>
<reference evidence="8 9" key="2">
    <citation type="journal article" date="2009" name="PLoS ONE">
        <title>An integrated genetic and cytogenetic map of the cucumber genome.</title>
        <authorList>
            <person name="Ren Y."/>
            <person name="Zhang Z."/>
            <person name="Liu J."/>
            <person name="Staub J.E."/>
            <person name="Han Y."/>
            <person name="Cheng Z."/>
            <person name="Li X."/>
            <person name="Lu J."/>
            <person name="Miao H."/>
            <person name="Kang H."/>
            <person name="Xie B."/>
            <person name="Gu X."/>
            <person name="Wang X."/>
            <person name="Du Y."/>
            <person name="Jin W."/>
            <person name="Huang S."/>
        </authorList>
    </citation>
    <scope>NUCLEOTIDE SEQUENCE [LARGE SCALE GENOMIC DNA]</scope>
    <source>
        <strain evidence="9">cv. 9930</strain>
    </source>
</reference>
<dbReference type="CDD" id="cd11378">
    <property type="entry name" value="DUF296"/>
    <property type="match status" value="1"/>
</dbReference>
<evidence type="ECO:0000256" key="1">
    <source>
        <dbReference type="ARBA" id="ARBA00023015"/>
    </source>
</evidence>
<keyword evidence="1 5" id="KW-0805">Transcription regulation</keyword>
<evidence type="ECO:0000259" key="7">
    <source>
        <dbReference type="PROSITE" id="PS51742"/>
    </source>
</evidence>
<keyword evidence="3 5" id="KW-0804">Transcription</keyword>
<dbReference type="PANTHER" id="PTHR31100:SF63">
    <property type="entry name" value="AT-HOOK MOTIF NUCLEAR-LOCALIZED PROTEIN"/>
    <property type="match status" value="1"/>
</dbReference>
<dbReference type="GO" id="GO:0003700">
    <property type="term" value="F:DNA-binding transcription factor activity"/>
    <property type="evidence" value="ECO:0000318"/>
    <property type="project" value="GO_Central"/>
</dbReference>
<comment type="subcellular location">
    <subcellularLocation>
        <location evidence="5">Nucleus</location>
    </subcellularLocation>
</comment>
<evidence type="ECO:0000256" key="2">
    <source>
        <dbReference type="ARBA" id="ARBA00023125"/>
    </source>
</evidence>
<dbReference type="PIRSF" id="PIRSF016021">
    <property type="entry name" value="ESCAROLA"/>
    <property type="match status" value="1"/>
</dbReference>
<dbReference type="AlphaFoldDB" id="A0A0A0LXI2"/>
<evidence type="ECO:0000256" key="6">
    <source>
        <dbReference type="SAM" id="MobiDB-lite"/>
    </source>
</evidence>
<evidence type="ECO:0000313" key="9">
    <source>
        <dbReference type="Proteomes" id="UP000029981"/>
    </source>
</evidence>
<dbReference type="Gene3D" id="3.30.1330.80">
    <property type="entry name" value="Hypothetical protein, similar to alpha- acetolactate decarboxylase, domain 2"/>
    <property type="match status" value="1"/>
</dbReference>
<organism evidence="8 9">
    <name type="scientific">Cucumis sativus</name>
    <name type="common">Cucumber</name>
    <dbReference type="NCBI Taxonomy" id="3659"/>
    <lineage>
        <taxon>Eukaryota</taxon>
        <taxon>Viridiplantae</taxon>
        <taxon>Streptophyta</taxon>
        <taxon>Embryophyta</taxon>
        <taxon>Tracheophyta</taxon>
        <taxon>Spermatophyta</taxon>
        <taxon>Magnoliopsida</taxon>
        <taxon>eudicotyledons</taxon>
        <taxon>Gunneridae</taxon>
        <taxon>Pentapetalae</taxon>
        <taxon>rosids</taxon>
        <taxon>fabids</taxon>
        <taxon>Cucurbitales</taxon>
        <taxon>Cucurbitaceae</taxon>
        <taxon>Benincaseae</taxon>
        <taxon>Cucumis</taxon>
    </lineage>
</organism>
<dbReference type="Proteomes" id="UP000029981">
    <property type="component" value="Chromosome 1"/>
</dbReference>
<dbReference type="InterPro" id="IPR005175">
    <property type="entry name" value="PPC_dom"/>
</dbReference>
<name>A0A0A0LXI2_CUCSA</name>
<dbReference type="SUPFAM" id="SSF117856">
    <property type="entry name" value="AF0104/ALDC/Ptd012-like"/>
    <property type="match status" value="1"/>
</dbReference>
<dbReference type="PROSITE" id="PS51742">
    <property type="entry name" value="PPC"/>
    <property type="match status" value="1"/>
</dbReference>
<gene>
    <name evidence="8" type="ORF">Csa_1G629020</name>
</gene>
<dbReference type="KEGG" id="csv:101217818"/>
<feature type="compositionally biased region" description="Polar residues" evidence="6">
    <location>
        <begin position="30"/>
        <end position="52"/>
    </location>
</feature>